<evidence type="ECO:0000256" key="6">
    <source>
        <dbReference type="SAM" id="MobiDB-lite"/>
    </source>
</evidence>
<keyword evidence="5" id="KW-0802">TPR repeat</keyword>
<dbReference type="Gene3D" id="3.40.50.300">
    <property type="entry name" value="P-loop containing nucleotide triphosphate hydrolases"/>
    <property type="match status" value="1"/>
</dbReference>
<dbReference type="PRINTS" id="PR00364">
    <property type="entry name" value="DISEASERSIST"/>
</dbReference>
<comment type="caution">
    <text evidence="8">The sequence shown here is derived from an EMBL/GenBank/DDBJ whole genome shotgun (WGS) entry which is preliminary data.</text>
</comment>
<dbReference type="SUPFAM" id="SSF48452">
    <property type="entry name" value="TPR-like"/>
    <property type="match status" value="3"/>
</dbReference>
<dbReference type="InterPro" id="IPR051677">
    <property type="entry name" value="AfsR-DnrI-RedD_regulator"/>
</dbReference>
<dbReference type="GO" id="GO:0003677">
    <property type="term" value="F:DNA binding"/>
    <property type="evidence" value="ECO:0007669"/>
    <property type="project" value="InterPro"/>
</dbReference>
<dbReference type="InterPro" id="IPR019734">
    <property type="entry name" value="TPR_rpt"/>
</dbReference>
<comment type="similarity">
    <text evidence="1">Belongs to the AfsR/DnrI/RedD regulatory family.</text>
</comment>
<evidence type="ECO:0000256" key="3">
    <source>
        <dbReference type="ARBA" id="ARBA00023125"/>
    </source>
</evidence>
<reference evidence="8" key="1">
    <citation type="submission" date="2021-04" db="EMBL/GenBank/DDBJ databases">
        <title>Genome based classification of Actinospica acidithermotolerans sp. nov., an actinobacterium isolated from an Indonesian hot spring.</title>
        <authorList>
            <person name="Kusuma A.B."/>
            <person name="Putra K.E."/>
            <person name="Nafisah S."/>
            <person name="Loh J."/>
            <person name="Nouioui I."/>
            <person name="Goodfellow M."/>
        </authorList>
    </citation>
    <scope>NUCLEOTIDE SEQUENCE</scope>
    <source>
        <strain evidence="8">DSM 45618</strain>
    </source>
</reference>
<feature type="domain" description="Bacterial transcriptional activator" evidence="7">
    <location>
        <begin position="123"/>
        <end position="264"/>
    </location>
</feature>
<dbReference type="InterPro" id="IPR011990">
    <property type="entry name" value="TPR-like_helical_dom_sf"/>
</dbReference>
<dbReference type="SUPFAM" id="SSF52540">
    <property type="entry name" value="P-loop containing nucleoside triphosphate hydrolases"/>
    <property type="match status" value="1"/>
</dbReference>
<name>A0A8J8BBJ1_9ACTN</name>
<dbReference type="Proteomes" id="UP000677913">
    <property type="component" value="Unassembled WGS sequence"/>
</dbReference>
<evidence type="ECO:0000256" key="1">
    <source>
        <dbReference type="ARBA" id="ARBA00005820"/>
    </source>
</evidence>
<dbReference type="InterPro" id="IPR005158">
    <property type="entry name" value="BTAD"/>
</dbReference>
<sequence length="1111" mass="119410">MAAVDGVSSDDKTPTDDTTTEAKNAETHVLVLGPVGLGRPFRAPSSNILRAVLAALALAGPGGLSAGELFETVWGSRDARSMDSTLTVNIHRLRQWLRTAAYGKVSVTRTTTGYALHLADGEVDADRFLRQVEAAETLETAAKAGALGEALSLWRGPALADVPDGSADQAAVMRLELRRVTAVVEYARALLGIGQAEQAVHALSPLVETYPLDERVIGAWIESLAATGRQADALDAYERLRLRLRDEIGADPGRALSQALTRVLRQEIAQPVAEDLDESPPAGRHTVLTPAQLPADTFAFTGRGAALARLEALTRDEETPGHHFRIATVTGAGGIGKTALAIHWARHASAFFPDGQLYANLHGFSATPPERPIDVLGRFLRALGVAGGSVPVDVEEAAALYRSLLVNRSVLIVLDNAADAAQVRPLLPGAETCRVLITSRDRLDGLVALDGAHPVGLDVLSERECVELLTRILGEARAAAEPETLLELVRACARLPLALRIAAAQLVIRPQRPIAELVGQLAAARLDALTLVGDESSQLRAVFDLSYVRLDPQARRLFRMLGAIPAVDLSAQSAAVLLECAAEEAERALGRLTAAHLLTVHLPTRYDCHDLLRDYAGELSRAEDPAAEREAAAHRLADWYEAGVTHAVEKVYPDRDRLPDRGPARVAAAAGEDTGDALDWLRVEHRNLLAVIAHAAEHGPHSNAWRMALELRPHFYAAELHGDWFAVVASARRALEREPGVLGDAAVHVMLGDVAQLRGQSAAAIEEYTHARAAAEQAGWTIGAAMASMRLGLGHFDVGELEAARACFERSLRWYRESGSKFGVARAIGNLGLVHCDTGPLRKAIELLKQYDESRAELGFARARAQSLCALGYAHWRAGEFAEARRLLDTALELAETSGETRSARLAHCDLVALHCALGDYARARYHATLAESLGAQAGTPRAMTQTAFAWGLIHEGERDYARALEHYDEVLRSALGHGDSDHELCALLGGASVRRMLGALKESLHQAQQALVLSHERGCRLFEAQALVELAETHLALGHLDRARQNAQRAVELAGEVGYRLALAKALRALGDILRHAEGEQAALPNWRAAHAVFAELGSPEARRLAVHGV</sequence>
<gene>
    <name evidence="8" type="ORF">KGA66_09035</name>
</gene>
<keyword evidence="3" id="KW-0238">DNA-binding</keyword>
<evidence type="ECO:0000256" key="2">
    <source>
        <dbReference type="ARBA" id="ARBA00023015"/>
    </source>
</evidence>
<evidence type="ECO:0000256" key="4">
    <source>
        <dbReference type="ARBA" id="ARBA00023163"/>
    </source>
</evidence>
<dbReference type="InterPro" id="IPR001867">
    <property type="entry name" value="OmpR/PhoB-type_DNA-bd"/>
</dbReference>
<dbReference type="Pfam" id="PF13181">
    <property type="entry name" value="TPR_8"/>
    <property type="match status" value="1"/>
</dbReference>
<dbReference type="GO" id="GO:0043531">
    <property type="term" value="F:ADP binding"/>
    <property type="evidence" value="ECO:0007669"/>
    <property type="project" value="InterPro"/>
</dbReference>
<dbReference type="SUPFAM" id="SSF46894">
    <property type="entry name" value="C-terminal effector domain of the bipartite response regulators"/>
    <property type="match status" value="1"/>
</dbReference>
<dbReference type="InterPro" id="IPR027417">
    <property type="entry name" value="P-loop_NTPase"/>
</dbReference>
<dbReference type="InterPro" id="IPR036388">
    <property type="entry name" value="WH-like_DNA-bd_sf"/>
</dbReference>
<evidence type="ECO:0000313" key="8">
    <source>
        <dbReference type="EMBL" id="MBS2963188.1"/>
    </source>
</evidence>
<dbReference type="InterPro" id="IPR016032">
    <property type="entry name" value="Sig_transdc_resp-reg_C-effctor"/>
</dbReference>
<dbReference type="RefSeq" id="WP_211466648.1">
    <property type="nucleotide sequence ID" value="NZ_JAGSXH010000022.1"/>
</dbReference>
<evidence type="ECO:0000313" key="9">
    <source>
        <dbReference type="Proteomes" id="UP000677913"/>
    </source>
</evidence>
<dbReference type="GO" id="GO:0006355">
    <property type="term" value="P:regulation of DNA-templated transcription"/>
    <property type="evidence" value="ECO:0007669"/>
    <property type="project" value="InterPro"/>
</dbReference>
<evidence type="ECO:0000256" key="5">
    <source>
        <dbReference type="PROSITE-ProRule" id="PRU00339"/>
    </source>
</evidence>
<evidence type="ECO:0000259" key="7">
    <source>
        <dbReference type="SMART" id="SM01043"/>
    </source>
</evidence>
<keyword evidence="4" id="KW-0804">Transcription</keyword>
<dbReference type="Pfam" id="PF13424">
    <property type="entry name" value="TPR_12"/>
    <property type="match status" value="1"/>
</dbReference>
<accession>A0A8J8BBJ1</accession>
<dbReference type="PROSITE" id="PS50005">
    <property type="entry name" value="TPR"/>
    <property type="match status" value="1"/>
</dbReference>
<dbReference type="Gene3D" id="1.25.40.10">
    <property type="entry name" value="Tetratricopeptide repeat domain"/>
    <property type="match status" value="3"/>
</dbReference>
<dbReference type="Pfam" id="PF00486">
    <property type="entry name" value="Trans_reg_C"/>
    <property type="match status" value="1"/>
</dbReference>
<dbReference type="PANTHER" id="PTHR35807:SF1">
    <property type="entry name" value="TRANSCRIPTIONAL REGULATOR REDD"/>
    <property type="match status" value="1"/>
</dbReference>
<dbReference type="Pfam" id="PF03704">
    <property type="entry name" value="BTAD"/>
    <property type="match status" value="1"/>
</dbReference>
<dbReference type="PANTHER" id="PTHR35807">
    <property type="entry name" value="TRANSCRIPTIONAL REGULATOR REDD-RELATED"/>
    <property type="match status" value="1"/>
</dbReference>
<dbReference type="AlphaFoldDB" id="A0A8J8BBJ1"/>
<feature type="repeat" description="TPR" evidence="5">
    <location>
        <begin position="865"/>
        <end position="898"/>
    </location>
</feature>
<feature type="region of interest" description="Disordered" evidence="6">
    <location>
        <begin position="1"/>
        <end position="25"/>
    </location>
</feature>
<dbReference type="SMART" id="SM01043">
    <property type="entry name" value="BTAD"/>
    <property type="match status" value="1"/>
</dbReference>
<keyword evidence="9" id="KW-1185">Reference proteome</keyword>
<dbReference type="CDD" id="cd15831">
    <property type="entry name" value="BTAD"/>
    <property type="match status" value="1"/>
</dbReference>
<dbReference type="EMBL" id="JAGSXH010000022">
    <property type="protein sequence ID" value="MBS2963188.1"/>
    <property type="molecule type" value="Genomic_DNA"/>
</dbReference>
<organism evidence="8 9">
    <name type="scientific">Actinocrinis puniceicyclus</name>
    <dbReference type="NCBI Taxonomy" id="977794"/>
    <lineage>
        <taxon>Bacteria</taxon>
        <taxon>Bacillati</taxon>
        <taxon>Actinomycetota</taxon>
        <taxon>Actinomycetes</taxon>
        <taxon>Catenulisporales</taxon>
        <taxon>Actinospicaceae</taxon>
        <taxon>Actinocrinis</taxon>
    </lineage>
</organism>
<proteinExistence type="inferred from homology"/>
<dbReference type="Gene3D" id="1.10.10.10">
    <property type="entry name" value="Winged helix-like DNA-binding domain superfamily/Winged helix DNA-binding domain"/>
    <property type="match status" value="2"/>
</dbReference>
<keyword evidence="2" id="KW-0805">Transcription regulation</keyword>
<dbReference type="SMART" id="SM00028">
    <property type="entry name" value="TPR"/>
    <property type="match status" value="6"/>
</dbReference>
<protein>
    <submittedName>
        <fullName evidence="8">Tetratricopeptide repeat protein</fullName>
    </submittedName>
</protein>